<protein>
    <submittedName>
        <fullName evidence="1">Uncharacterized protein</fullName>
    </submittedName>
</protein>
<reference evidence="2" key="1">
    <citation type="submission" date="2018-07" db="EMBL/GenBank/DDBJ databases">
        <authorList>
            <person name="Kim H."/>
        </authorList>
    </citation>
    <scope>NUCLEOTIDE SEQUENCE [LARGE SCALE GENOMIC DNA]</scope>
    <source>
        <strain evidence="2">F02</strain>
    </source>
</reference>
<dbReference type="RefSeq" id="WP_157964438.1">
    <property type="nucleotide sequence ID" value="NZ_CP031124.1"/>
</dbReference>
<organism evidence="1 2">
    <name type="scientific">Ephemeroptericola cinctiostellae</name>
    <dbReference type="NCBI Taxonomy" id="2268024"/>
    <lineage>
        <taxon>Bacteria</taxon>
        <taxon>Pseudomonadati</taxon>
        <taxon>Pseudomonadota</taxon>
        <taxon>Betaproteobacteria</taxon>
        <taxon>Burkholderiales</taxon>
        <taxon>Burkholderiaceae</taxon>
        <taxon>Ephemeroptericola</taxon>
    </lineage>
</organism>
<keyword evidence="2" id="KW-1185">Reference proteome</keyword>
<accession>A0A345DE91</accession>
<gene>
    <name evidence="1" type="ORF">DTO96_102434</name>
</gene>
<evidence type="ECO:0000313" key="2">
    <source>
        <dbReference type="Proteomes" id="UP000252182"/>
    </source>
</evidence>
<sequence length="56" mass="6216">MTELMKMAARAFKETVEDALFSSDYWTQVRAGMTIINHLNGIKSGGEESVDVLHSV</sequence>
<dbReference type="EMBL" id="CP031124">
    <property type="protein sequence ID" value="AXF86679.1"/>
    <property type="molecule type" value="Genomic_DNA"/>
</dbReference>
<dbReference type="AlphaFoldDB" id="A0A345DE91"/>
<dbReference type="KEGG" id="hyf:DTO96_102434"/>
<proteinExistence type="predicted"/>
<dbReference type="Proteomes" id="UP000252182">
    <property type="component" value="Chromosome"/>
</dbReference>
<name>A0A345DE91_9BURK</name>
<evidence type="ECO:0000313" key="1">
    <source>
        <dbReference type="EMBL" id="AXF86679.1"/>
    </source>
</evidence>